<keyword evidence="5" id="KW-0560">Oxidoreductase</keyword>
<reference evidence="5" key="1">
    <citation type="submission" date="2019-08" db="EMBL/GenBank/DDBJ databases">
        <authorList>
            <person name="Kucharzyk K."/>
            <person name="Murdoch R.W."/>
            <person name="Higgins S."/>
            <person name="Loffler F."/>
        </authorList>
    </citation>
    <scope>NUCLEOTIDE SEQUENCE</scope>
</reference>
<dbReference type="SUPFAM" id="SSF55424">
    <property type="entry name" value="FAD/NAD-linked reductases, dimerisation (C-terminal) domain"/>
    <property type="match status" value="1"/>
</dbReference>
<dbReference type="Pfam" id="PF02852">
    <property type="entry name" value="Pyr_redox_dim"/>
    <property type="match status" value="1"/>
</dbReference>
<accession>A0A644ZCW9</accession>
<gene>
    <name evidence="5" type="primary">pdhD_16</name>
    <name evidence="5" type="ORF">SDC9_84350</name>
</gene>
<dbReference type="InterPro" id="IPR036188">
    <property type="entry name" value="FAD/NAD-bd_sf"/>
</dbReference>
<evidence type="ECO:0000259" key="3">
    <source>
        <dbReference type="Pfam" id="PF02852"/>
    </source>
</evidence>
<dbReference type="InterPro" id="IPR023753">
    <property type="entry name" value="FAD/NAD-binding_dom"/>
</dbReference>
<dbReference type="EMBL" id="VSSQ01008046">
    <property type="protein sequence ID" value="MPM37731.1"/>
    <property type="molecule type" value="Genomic_DNA"/>
</dbReference>
<dbReference type="Gene3D" id="3.30.390.30">
    <property type="match status" value="1"/>
</dbReference>
<dbReference type="PRINTS" id="PR00368">
    <property type="entry name" value="FADPNR"/>
</dbReference>
<dbReference type="SUPFAM" id="SSF51905">
    <property type="entry name" value="FAD/NAD(P)-binding domain"/>
    <property type="match status" value="1"/>
</dbReference>
<comment type="caution">
    <text evidence="5">The sequence shown here is derived from an EMBL/GenBank/DDBJ whole genome shotgun (WGS) entry which is preliminary data.</text>
</comment>
<dbReference type="PRINTS" id="PR00411">
    <property type="entry name" value="PNDRDTASEI"/>
</dbReference>
<sequence length="371" mass="38619">MADYQDAGQVRWATGAGLDVVRGHGRLVGDRTVEVFGRSGDVRHLVAREAVVLATGSVPVIPPPLAGVAPWTTREATGVTAVPDRLAIVGGGPAACEAARWMSALGAEVTLLVRHRLLSRFEDFAGDDVADGLRAAGVRVLLDTAVDSAERATDPAAPAGALTLHLDDGADLTVDEVLVAAGRRPNTDDLGLDALDLTAADLQGRTHGGTLPDWLYTVGDVNGEALLTHWGKHQARMVGRRIAARAEGRPAPEELPAPVPTVVFTSPQVAAVGLTSREAAAHGLAVRLLDVDYTSAAGASLLRDDAHGQVRLVVDAATDVLLGATFVGPEVAEQLHAATIAITAGLDLATLRRAVPSYPTASEVWLRLLEQ</sequence>
<dbReference type="EC" id="1.8.1.4" evidence="5"/>
<name>A0A644ZCW9_9ZZZZ</name>
<keyword evidence="1" id="KW-0285">Flavoprotein</keyword>
<evidence type="ECO:0000259" key="4">
    <source>
        <dbReference type="Pfam" id="PF07992"/>
    </source>
</evidence>
<dbReference type="InterPro" id="IPR004099">
    <property type="entry name" value="Pyr_nucl-diS_OxRdtase_dimer"/>
</dbReference>
<evidence type="ECO:0000256" key="2">
    <source>
        <dbReference type="ARBA" id="ARBA00022827"/>
    </source>
</evidence>
<dbReference type="Gene3D" id="3.50.50.60">
    <property type="entry name" value="FAD/NAD(P)-binding domain"/>
    <property type="match status" value="2"/>
</dbReference>
<evidence type="ECO:0000256" key="1">
    <source>
        <dbReference type="ARBA" id="ARBA00022630"/>
    </source>
</evidence>
<dbReference type="Pfam" id="PF07992">
    <property type="entry name" value="Pyr_redox_2"/>
    <property type="match status" value="1"/>
</dbReference>
<protein>
    <submittedName>
        <fullName evidence="5">Dihydrolipoyl dehydrogenase</fullName>
        <ecNumber evidence="5">1.8.1.4</ecNumber>
    </submittedName>
</protein>
<dbReference type="PANTHER" id="PTHR43014:SF5">
    <property type="entry name" value="GLUTATHIONE REDUCTASE (NADPH)"/>
    <property type="match status" value="1"/>
</dbReference>
<evidence type="ECO:0000313" key="5">
    <source>
        <dbReference type="EMBL" id="MPM37731.1"/>
    </source>
</evidence>
<dbReference type="GO" id="GO:0004148">
    <property type="term" value="F:dihydrolipoyl dehydrogenase (NADH) activity"/>
    <property type="evidence" value="ECO:0007669"/>
    <property type="project" value="UniProtKB-EC"/>
</dbReference>
<feature type="domain" description="FAD/NAD(P)-binding" evidence="4">
    <location>
        <begin position="9"/>
        <end position="223"/>
    </location>
</feature>
<organism evidence="5">
    <name type="scientific">bioreactor metagenome</name>
    <dbReference type="NCBI Taxonomy" id="1076179"/>
    <lineage>
        <taxon>unclassified sequences</taxon>
        <taxon>metagenomes</taxon>
        <taxon>ecological metagenomes</taxon>
    </lineage>
</organism>
<keyword evidence="2" id="KW-0274">FAD</keyword>
<dbReference type="AlphaFoldDB" id="A0A644ZCW9"/>
<dbReference type="InterPro" id="IPR016156">
    <property type="entry name" value="FAD/NAD-linked_Rdtase_dimer_sf"/>
</dbReference>
<proteinExistence type="predicted"/>
<dbReference type="PANTHER" id="PTHR43014">
    <property type="entry name" value="MERCURIC REDUCTASE"/>
    <property type="match status" value="1"/>
</dbReference>
<feature type="domain" description="Pyridine nucleotide-disulphide oxidoreductase dimerisation" evidence="3">
    <location>
        <begin position="259"/>
        <end position="365"/>
    </location>
</feature>